<evidence type="ECO:0000313" key="2">
    <source>
        <dbReference type="EMBL" id="XCH32154.1"/>
    </source>
</evidence>
<gene>
    <name evidence="2" type="ORF">ABRQ22_07590</name>
</gene>
<organism evidence="2">
    <name type="scientific">Cellulosimicrobium sp. ES-005</name>
    <dbReference type="NCBI Taxonomy" id="3163031"/>
    <lineage>
        <taxon>Bacteria</taxon>
        <taxon>Bacillati</taxon>
        <taxon>Actinomycetota</taxon>
        <taxon>Actinomycetes</taxon>
        <taxon>Micrococcales</taxon>
        <taxon>Promicromonosporaceae</taxon>
        <taxon>Cellulosimicrobium</taxon>
    </lineage>
</organism>
<dbReference type="AlphaFoldDB" id="A0AAU8G638"/>
<dbReference type="RefSeq" id="WP_353709518.1">
    <property type="nucleotide sequence ID" value="NZ_CP159290.1"/>
</dbReference>
<evidence type="ECO:0000259" key="1">
    <source>
        <dbReference type="Pfam" id="PF19843"/>
    </source>
</evidence>
<proteinExistence type="predicted"/>
<dbReference type="EMBL" id="CP159290">
    <property type="protein sequence ID" value="XCH32154.1"/>
    <property type="molecule type" value="Genomic_DNA"/>
</dbReference>
<reference evidence="2" key="1">
    <citation type="submission" date="2024-06" db="EMBL/GenBank/DDBJ databases">
        <title>Complete genome sequence of the cellulolytic actinobacterium, Cellulosimicrobium ES-005.</title>
        <authorList>
            <person name="Matthews C.T."/>
            <person name="Underwood K.D."/>
            <person name="Ghanchi K.M."/>
            <person name="Fields S.D."/>
            <person name="Gardner S.G."/>
        </authorList>
    </citation>
    <scope>NUCLEOTIDE SEQUENCE</scope>
    <source>
        <strain evidence="2">ES-005</strain>
    </source>
</reference>
<sequence>MRPERPAAMDRDDAEGAGAAATYFLTLYPYIMSTGDTSEWDAMTWAETCTFCTANSQTAAQLKADEQTYEGGSISAQVSKIWPYDDLAGAYPVDVSYGQEGATLRAADGAAIATYEPKSGVAEFGVARSGGSWVIVEVGGAS</sequence>
<accession>A0AAU8G638</accession>
<dbReference type="InterPro" id="IPR046281">
    <property type="entry name" value="DUF6318"/>
</dbReference>
<feature type="domain" description="DUF6318" evidence="1">
    <location>
        <begin position="3"/>
        <end position="137"/>
    </location>
</feature>
<dbReference type="Pfam" id="PF19843">
    <property type="entry name" value="DUF6318"/>
    <property type="match status" value="1"/>
</dbReference>
<protein>
    <submittedName>
        <fullName evidence="2">DUF6318 family protein</fullName>
    </submittedName>
</protein>
<name>A0AAU8G638_9MICO</name>